<sequence>MGRVIAVPTAENPAGSGFLPRKLKRCPRKATAQSENQLALRRRFMDLFQNNNLLREQPFRKKIAA</sequence>
<reference evidence="1" key="1">
    <citation type="submission" date="2019-11" db="EMBL/GenBank/DDBJ databases">
        <authorList>
            <person name="Li J."/>
        </authorList>
    </citation>
    <scope>NUCLEOTIDE SEQUENCE</scope>
    <source>
        <strain evidence="1">B6B</strain>
    </source>
</reference>
<dbReference type="AlphaFoldDB" id="A0A6A8DS51"/>
<organism evidence="1 2">
    <name type="scientific">Aquibacillus halophilus</name>
    <dbReference type="NCBI Taxonomy" id="930132"/>
    <lineage>
        <taxon>Bacteria</taxon>
        <taxon>Bacillati</taxon>
        <taxon>Bacillota</taxon>
        <taxon>Bacilli</taxon>
        <taxon>Bacillales</taxon>
        <taxon>Bacillaceae</taxon>
        <taxon>Aquibacillus</taxon>
    </lineage>
</organism>
<accession>A0A6A8DS51</accession>
<evidence type="ECO:0000313" key="1">
    <source>
        <dbReference type="EMBL" id="MRH44042.1"/>
    </source>
</evidence>
<dbReference type="EMBL" id="WJNG01000013">
    <property type="protein sequence ID" value="MRH44042.1"/>
    <property type="molecule type" value="Genomic_DNA"/>
</dbReference>
<gene>
    <name evidence="1" type="ORF">GH741_15470</name>
</gene>
<evidence type="ECO:0000313" key="2">
    <source>
        <dbReference type="Proteomes" id="UP000799092"/>
    </source>
</evidence>
<dbReference type="Proteomes" id="UP000799092">
    <property type="component" value="Unassembled WGS sequence"/>
</dbReference>
<dbReference type="RefSeq" id="WP_153737649.1">
    <property type="nucleotide sequence ID" value="NZ_WJNG01000013.1"/>
</dbReference>
<protein>
    <submittedName>
        <fullName evidence="1">Uncharacterized protein</fullName>
    </submittedName>
</protein>
<keyword evidence="2" id="KW-1185">Reference proteome</keyword>
<comment type="caution">
    <text evidence="1">The sequence shown here is derived from an EMBL/GenBank/DDBJ whole genome shotgun (WGS) entry which is preliminary data.</text>
</comment>
<name>A0A6A8DS51_9BACI</name>
<proteinExistence type="predicted"/>